<name>A0A6L7IWH4_9ACTN</name>
<dbReference type="Gene3D" id="1.10.10.10">
    <property type="entry name" value="Winged helix-like DNA-binding domain superfamily/Winged helix DNA-binding domain"/>
    <property type="match status" value="1"/>
</dbReference>
<gene>
    <name evidence="4" type="ORF">GS424_013640</name>
</gene>
<evidence type="ECO:0000256" key="2">
    <source>
        <dbReference type="ARBA" id="ARBA00023125"/>
    </source>
</evidence>
<evidence type="ECO:0000313" key="5">
    <source>
        <dbReference type="Proteomes" id="UP000478463"/>
    </source>
</evidence>
<dbReference type="EMBL" id="CP063310">
    <property type="protein sequence ID" value="QOS67549.1"/>
    <property type="molecule type" value="Genomic_DNA"/>
</dbReference>
<dbReference type="CDD" id="cd06170">
    <property type="entry name" value="LuxR_C_like"/>
    <property type="match status" value="1"/>
</dbReference>
<reference evidence="4 5" key="1">
    <citation type="submission" date="2020-10" db="EMBL/GenBank/DDBJ databases">
        <title>Eggerthella sp. nov., isolated from human feces.</title>
        <authorList>
            <person name="Yajun G."/>
        </authorList>
    </citation>
    <scope>NUCLEOTIDE SEQUENCE [LARGE SCALE GENOMIC DNA]</scope>
    <source>
        <strain evidence="4 5">HF-1101</strain>
    </source>
</reference>
<dbReference type="SMART" id="SM00421">
    <property type="entry name" value="HTH_LUXR"/>
    <property type="match status" value="1"/>
</dbReference>
<dbReference type="InterPro" id="IPR016032">
    <property type="entry name" value="Sig_transdc_resp-reg_C-effctor"/>
</dbReference>
<protein>
    <submittedName>
        <fullName evidence="4">Helix-turn-helix transcriptional regulator</fullName>
    </submittedName>
</protein>
<dbReference type="SUPFAM" id="SSF46894">
    <property type="entry name" value="C-terminal effector domain of the bipartite response regulators"/>
    <property type="match status" value="1"/>
</dbReference>
<keyword evidence="1" id="KW-0805">Transcription regulation</keyword>
<dbReference type="PANTHER" id="PTHR44688:SF16">
    <property type="entry name" value="DNA-BINDING TRANSCRIPTIONAL ACTIVATOR DEVR_DOSR"/>
    <property type="match status" value="1"/>
</dbReference>
<dbReference type="GO" id="GO:0003677">
    <property type="term" value="F:DNA binding"/>
    <property type="evidence" value="ECO:0007669"/>
    <property type="project" value="UniProtKB-KW"/>
</dbReference>
<dbReference type="InterPro" id="IPR036388">
    <property type="entry name" value="WH-like_DNA-bd_sf"/>
</dbReference>
<dbReference type="PROSITE" id="PS50043">
    <property type="entry name" value="HTH_LUXR_2"/>
    <property type="match status" value="1"/>
</dbReference>
<sequence>MEIVFYVYTILVMLVCIAASTIAISTFLISQNRTYLFTVFFFLFYFFDLVLIFQSEYLNHGTLIPLDSYYGIEQPLLKTVFAVGILESIWLIVCDYLNKRSLTLKIAPAAAFVVASFLVVMLMPEGDWKQWCFYSLREAFFVWCLAYSFVQYRRTGSAIEHARLHRQKPLFLATAVLVVCIVVENTLLILIWTPSGAIAASLLPLYLSERNFSENTLVLVYAFFALRTGIRTLHLRAKEPPTPDSPASQIHIEDVLPLYAEQHRLTPRERDILRLTLLGKDYQNIASELQLAVGTVKSHTHNILKKTDQASRRELMQDFWKE</sequence>
<dbReference type="InterPro" id="IPR000792">
    <property type="entry name" value="Tscrpt_reg_LuxR_C"/>
</dbReference>
<accession>A0A6L7IWH4</accession>
<dbReference type="KEGG" id="egd:GS424_013640"/>
<dbReference type="GO" id="GO:0006355">
    <property type="term" value="P:regulation of DNA-templated transcription"/>
    <property type="evidence" value="ECO:0007669"/>
    <property type="project" value="InterPro"/>
</dbReference>
<keyword evidence="2" id="KW-0238">DNA-binding</keyword>
<evidence type="ECO:0000313" key="4">
    <source>
        <dbReference type="EMBL" id="QOS67549.1"/>
    </source>
</evidence>
<dbReference type="PANTHER" id="PTHR44688">
    <property type="entry name" value="DNA-BINDING TRANSCRIPTIONAL ACTIVATOR DEVR_DOSR"/>
    <property type="match status" value="1"/>
</dbReference>
<dbReference type="Pfam" id="PF00196">
    <property type="entry name" value="GerE"/>
    <property type="match status" value="1"/>
</dbReference>
<dbReference type="RefSeq" id="WP_160943704.1">
    <property type="nucleotide sequence ID" value="NZ_CP063310.1"/>
</dbReference>
<dbReference type="PROSITE" id="PS00622">
    <property type="entry name" value="HTH_LUXR_1"/>
    <property type="match status" value="1"/>
</dbReference>
<dbReference type="AlphaFoldDB" id="A0A6L7IWH4"/>
<dbReference type="Proteomes" id="UP000478463">
    <property type="component" value="Chromosome"/>
</dbReference>
<evidence type="ECO:0000256" key="3">
    <source>
        <dbReference type="ARBA" id="ARBA00023163"/>
    </source>
</evidence>
<organism evidence="4 5">
    <name type="scientific">Eggerthella guodeyinii</name>
    <dbReference type="NCBI Taxonomy" id="2690837"/>
    <lineage>
        <taxon>Bacteria</taxon>
        <taxon>Bacillati</taxon>
        <taxon>Actinomycetota</taxon>
        <taxon>Coriobacteriia</taxon>
        <taxon>Eggerthellales</taxon>
        <taxon>Eggerthellaceae</taxon>
        <taxon>Eggerthella</taxon>
    </lineage>
</organism>
<evidence type="ECO:0000256" key="1">
    <source>
        <dbReference type="ARBA" id="ARBA00023015"/>
    </source>
</evidence>
<proteinExistence type="predicted"/>
<dbReference type="PRINTS" id="PR00038">
    <property type="entry name" value="HTHLUXR"/>
</dbReference>
<keyword evidence="3" id="KW-0804">Transcription</keyword>